<dbReference type="RefSeq" id="WP_255027200.1">
    <property type="nucleotide sequence ID" value="NZ_JANDHW010000006.1"/>
</dbReference>
<keyword evidence="1" id="KW-0812">Transmembrane</keyword>
<keyword evidence="1" id="KW-0472">Membrane</keyword>
<evidence type="ECO:0000256" key="1">
    <source>
        <dbReference type="SAM" id="Phobius"/>
    </source>
</evidence>
<feature type="transmembrane region" description="Helical" evidence="1">
    <location>
        <begin position="180"/>
        <end position="199"/>
    </location>
</feature>
<organism evidence="2 3">
    <name type="scientific">Coprobacter tertius</name>
    <dbReference type="NCBI Taxonomy" id="2944915"/>
    <lineage>
        <taxon>Bacteria</taxon>
        <taxon>Pseudomonadati</taxon>
        <taxon>Bacteroidota</taxon>
        <taxon>Bacteroidia</taxon>
        <taxon>Bacteroidales</taxon>
        <taxon>Barnesiellaceae</taxon>
        <taxon>Coprobacter</taxon>
    </lineage>
</organism>
<feature type="transmembrane region" description="Helical" evidence="1">
    <location>
        <begin position="76"/>
        <end position="99"/>
    </location>
</feature>
<keyword evidence="1" id="KW-1133">Transmembrane helix</keyword>
<proteinExistence type="predicted"/>
<reference evidence="2 3" key="1">
    <citation type="submission" date="2022-07" db="EMBL/GenBank/DDBJ databases">
        <title>Fecal culturing of patients with breast cancer.</title>
        <authorList>
            <person name="Teng N.M.Y."/>
            <person name="Kiu R."/>
            <person name="Evans R."/>
            <person name="Baker D.J."/>
            <person name="Zenner C."/>
            <person name="Robinson S.D."/>
            <person name="Hall L.J."/>
        </authorList>
    </citation>
    <scope>NUCLEOTIDE SEQUENCE [LARGE SCALE GENOMIC DNA]</scope>
    <source>
        <strain evidence="2 3">LH1063</strain>
    </source>
</reference>
<protein>
    <submittedName>
        <fullName evidence="2">Mpv17/PMP22 family protein</fullName>
    </submittedName>
</protein>
<dbReference type="Proteomes" id="UP001205603">
    <property type="component" value="Unassembled WGS sequence"/>
</dbReference>
<comment type="caution">
    <text evidence="2">The sequence shown here is derived from an EMBL/GenBank/DDBJ whole genome shotgun (WGS) entry which is preliminary data.</text>
</comment>
<dbReference type="EMBL" id="JANDHW010000006">
    <property type="protein sequence ID" value="MCP9611992.1"/>
    <property type="molecule type" value="Genomic_DNA"/>
</dbReference>
<sequence length="238" mass="26739">MKTKDLGCIAVLILLFAPFFIWDRAYDLYQDINRDHAYIMAFFKFAILATIGEMIGLRIKNGHYDEPGFGIMPRAIVWGLLGIWIAIAMKTFSSGIPGLMQSFGIEIPVTGKLPLTENIFRAFLISVMMNTTFGPVFMTLHKITDTHILLNGGKLKALVTPMHFGKILGSLNWKIQWNFVFKKTIPFFWIPAHTITFLLPTQYQVLFAALLGVALGIILSVAAVSARKKEVPIIETEM</sequence>
<keyword evidence="3" id="KW-1185">Reference proteome</keyword>
<feature type="transmembrane region" description="Helical" evidence="1">
    <location>
        <begin position="37"/>
        <end position="55"/>
    </location>
</feature>
<evidence type="ECO:0000313" key="2">
    <source>
        <dbReference type="EMBL" id="MCP9611992.1"/>
    </source>
</evidence>
<accession>A0ABT1MH87</accession>
<name>A0ABT1MH87_9BACT</name>
<evidence type="ECO:0000313" key="3">
    <source>
        <dbReference type="Proteomes" id="UP001205603"/>
    </source>
</evidence>
<feature type="transmembrane region" description="Helical" evidence="1">
    <location>
        <begin position="205"/>
        <end position="224"/>
    </location>
</feature>
<gene>
    <name evidence="2" type="ORF">NMU02_07810</name>
</gene>
<feature type="transmembrane region" description="Helical" evidence="1">
    <location>
        <begin position="119"/>
        <end position="140"/>
    </location>
</feature>